<dbReference type="InterPro" id="IPR000504">
    <property type="entry name" value="RRM_dom"/>
</dbReference>
<evidence type="ECO:0000259" key="3">
    <source>
        <dbReference type="PROSITE" id="PS50102"/>
    </source>
</evidence>
<dbReference type="EMBL" id="MPUH01000152">
    <property type="protein sequence ID" value="OMJ88378.1"/>
    <property type="molecule type" value="Genomic_DNA"/>
</dbReference>
<reference evidence="4 5" key="1">
    <citation type="submission" date="2016-11" db="EMBL/GenBank/DDBJ databases">
        <title>The macronuclear genome of Stentor coeruleus: a giant cell with tiny introns.</title>
        <authorList>
            <person name="Slabodnick M."/>
            <person name="Ruby J.G."/>
            <person name="Reiff S.B."/>
            <person name="Swart E.C."/>
            <person name="Gosai S."/>
            <person name="Prabakaran S."/>
            <person name="Witkowska E."/>
            <person name="Larue G.E."/>
            <person name="Fisher S."/>
            <person name="Freeman R.M."/>
            <person name="Gunawardena J."/>
            <person name="Chu W."/>
            <person name="Stover N.A."/>
            <person name="Gregory B.D."/>
            <person name="Nowacki M."/>
            <person name="Derisi J."/>
            <person name="Roy S.W."/>
            <person name="Marshall W.F."/>
            <person name="Sood P."/>
        </authorList>
    </citation>
    <scope>NUCLEOTIDE SEQUENCE [LARGE SCALE GENOMIC DNA]</scope>
    <source>
        <strain evidence="4">WM001</strain>
    </source>
</reference>
<dbReference type="OrthoDB" id="1749473at2759"/>
<dbReference type="Proteomes" id="UP000187209">
    <property type="component" value="Unassembled WGS sequence"/>
</dbReference>
<evidence type="ECO:0000256" key="2">
    <source>
        <dbReference type="SAM" id="MobiDB-lite"/>
    </source>
</evidence>
<feature type="domain" description="RRM" evidence="3">
    <location>
        <begin position="129"/>
        <end position="207"/>
    </location>
</feature>
<evidence type="ECO:0000313" key="5">
    <source>
        <dbReference type="Proteomes" id="UP000187209"/>
    </source>
</evidence>
<dbReference type="Pfam" id="PF12353">
    <property type="entry name" value="eIF3g"/>
    <property type="match status" value="1"/>
</dbReference>
<evidence type="ECO:0000313" key="4">
    <source>
        <dbReference type="EMBL" id="OMJ88378.1"/>
    </source>
</evidence>
<proteinExistence type="predicted"/>
<dbReference type="InterPro" id="IPR012677">
    <property type="entry name" value="Nucleotide-bd_a/b_plait_sf"/>
</dbReference>
<gene>
    <name evidence="4" type="ORF">SteCoe_9695</name>
</gene>
<comment type="caution">
    <text evidence="4">The sequence shown here is derived from an EMBL/GenBank/DDBJ whole genome shotgun (WGS) entry which is preliminary data.</text>
</comment>
<dbReference type="GO" id="GO:0003723">
    <property type="term" value="F:RNA binding"/>
    <property type="evidence" value="ECO:0007669"/>
    <property type="project" value="UniProtKB-UniRule"/>
</dbReference>
<feature type="region of interest" description="Disordered" evidence="2">
    <location>
        <begin position="96"/>
        <end position="116"/>
    </location>
</feature>
<evidence type="ECO:0000256" key="1">
    <source>
        <dbReference type="PROSITE-ProRule" id="PRU00176"/>
    </source>
</evidence>
<protein>
    <recommendedName>
        <fullName evidence="3">RRM domain-containing protein</fullName>
    </recommendedName>
</protein>
<dbReference type="SUPFAM" id="SSF54928">
    <property type="entry name" value="RNA-binding domain, RBD"/>
    <property type="match status" value="1"/>
</dbReference>
<accession>A0A1R2CHA6</accession>
<dbReference type="Pfam" id="PF00076">
    <property type="entry name" value="RRM_1"/>
    <property type="match status" value="1"/>
</dbReference>
<dbReference type="AlphaFoldDB" id="A0A1R2CHA6"/>
<dbReference type="InterPro" id="IPR024675">
    <property type="entry name" value="eIF3g_N"/>
</dbReference>
<sequence length="221" mass="25833">MDEITYEHREHTEKNRDGFSTKVTTVVKVQKKKVLTNSEIESRKRLKKFGECHGQEKGFVESTIQLDDKDIYLLPFGQEKNEESISKFVSSRTHRDKMEQLKRKEDELRTGKSDDSRIRQAYYSEPTSHSIKVSNIPLDLTQQELEDFFSVGGRPRKVYRPISKEDKKVRDFALIHYNTKSEATSAIQRFNNKVCGCQILTAEMADNRNQINRPAKPYIRK</sequence>
<keyword evidence="5" id="KW-1185">Reference proteome</keyword>
<organism evidence="4 5">
    <name type="scientific">Stentor coeruleus</name>
    <dbReference type="NCBI Taxonomy" id="5963"/>
    <lineage>
        <taxon>Eukaryota</taxon>
        <taxon>Sar</taxon>
        <taxon>Alveolata</taxon>
        <taxon>Ciliophora</taxon>
        <taxon>Postciliodesmatophora</taxon>
        <taxon>Heterotrichea</taxon>
        <taxon>Heterotrichida</taxon>
        <taxon>Stentoridae</taxon>
        <taxon>Stentor</taxon>
    </lineage>
</organism>
<dbReference type="PROSITE" id="PS50102">
    <property type="entry name" value="RRM"/>
    <property type="match status" value="1"/>
</dbReference>
<dbReference type="InterPro" id="IPR035979">
    <property type="entry name" value="RBD_domain_sf"/>
</dbReference>
<dbReference type="SMART" id="SM00360">
    <property type="entry name" value="RRM"/>
    <property type="match status" value="1"/>
</dbReference>
<dbReference type="Gene3D" id="3.30.70.330">
    <property type="match status" value="1"/>
</dbReference>
<name>A0A1R2CHA6_9CILI</name>
<keyword evidence="1" id="KW-0694">RNA-binding</keyword>